<dbReference type="EMBL" id="BOMM01000052">
    <property type="protein sequence ID" value="GIE14176.1"/>
    <property type="molecule type" value="Genomic_DNA"/>
</dbReference>
<evidence type="ECO:0000313" key="2">
    <source>
        <dbReference type="Proteomes" id="UP000598174"/>
    </source>
</evidence>
<protein>
    <recommendedName>
        <fullName evidence="3">DUF932 domain-containing protein</fullName>
    </recommendedName>
</protein>
<comment type="caution">
    <text evidence="1">The sequence shown here is derived from an EMBL/GenBank/DDBJ whole genome shotgun (WGS) entry which is preliminary data.</text>
</comment>
<gene>
    <name evidence="1" type="ORF">Afe05nite_60160</name>
</gene>
<evidence type="ECO:0008006" key="3">
    <source>
        <dbReference type="Google" id="ProtNLM"/>
    </source>
</evidence>
<proteinExistence type="predicted"/>
<name>A0A919MC01_9ACTN</name>
<dbReference type="Proteomes" id="UP000598174">
    <property type="component" value="Unassembled WGS sequence"/>
</dbReference>
<reference evidence="1" key="1">
    <citation type="submission" date="2021-01" db="EMBL/GenBank/DDBJ databases">
        <title>Whole genome shotgun sequence of Actinoplanes ferrugineus NBRC 15555.</title>
        <authorList>
            <person name="Komaki H."/>
            <person name="Tamura T."/>
        </authorList>
    </citation>
    <scope>NUCLEOTIDE SEQUENCE</scope>
    <source>
        <strain evidence="1">NBRC 15555</strain>
    </source>
</reference>
<organism evidence="1 2">
    <name type="scientific">Paractinoplanes ferrugineus</name>
    <dbReference type="NCBI Taxonomy" id="113564"/>
    <lineage>
        <taxon>Bacteria</taxon>
        <taxon>Bacillati</taxon>
        <taxon>Actinomycetota</taxon>
        <taxon>Actinomycetes</taxon>
        <taxon>Micromonosporales</taxon>
        <taxon>Micromonosporaceae</taxon>
        <taxon>Paractinoplanes</taxon>
    </lineage>
</organism>
<dbReference type="AlphaFoldDB" id="A0A919MC01"/>
<keyword evidence="2" id="KW-1185">Reference proteome</keyword>
<evidence type="ECO:0000313" key="1">
    <source>
        <dbReference type="EMBL" id="GIE14176.1"/>
    </source>
</evidence>
<sequence>MAQPTLAVAPNRHIGMNSLITQLRDQHARSVDVYASADTMHADGGKLIIARTAPVLSSAGVDLTAGSFALSDVALGGVAKKLDIPGTYLRRLAAENVPLLDTNVNSWLERDDRRFLVRCLRRTPTSGDGTARAFLSDRYLRINNLDVLMAAIKGIEQAGVAVQIASCDLTDRRMYVRFVSPDVQVMAPELLRNYRSPFDGRRGSDLPVISGGFLLQNSETGEGRYSLAPWLRIEVCRNGQTVERGAVGRTHIGARITDEDGIVDPSAETMRKLLDLITAQTIDTIRAYLNVDFVAHAVADLERAAGVTVRKPEATIKVVSQQLHYTKDQQDAILAHFIAGADLSAGGVMQAVTSVARSIEDADAAYRMETTASKALQLAAAAA</sequence>
<accession>A0A919MC01</accession>